<feature type="signal peptide" evidence="1">
    <location>
        <begin position="1"/>
        <end position="32"/>
    </location>
</feature>
<accession>A0A8F9XJW7</accession>
<dbReference type="AlphaFoldDB" id="A0A8F9XJW7"/>
<dbReference type="RefSeq" id="WP_220162535.1">
    <property type="nucleotide sequence ID" value="NZ_CP080507.1"/>
</dbReference>
<organism evidence="2 3">
    <name type="scientific">Horticoccus luteus</name>
    <dbReference type="NCBI Taxonomy" id="2862869"/>
    <lineage>
        <taxon>Bacteria</taxon>
        <taxon>Pseudomonadati</taxon>
        <taxon>Verrucomicrobiota</taxon>
        <taxon>Opitutia</taxon>
        <taxon>Opitutales</taxon>
        <taxon>Opitutaceae</taxon>
        <taxon>Horticoccus</taxon>
    </lineage>
</organism>
<evidence type="ECO:0000313" key="2">
    <source>
        <dbReference type="EMBL" id="QYM79103.1"/>
    </source>
</evidence>
<reference evidence="2" key="1">
    <citation type="submission" date="2021-08" db="EMBL/GenBank/DDBJ databases">
        <title>Genome of a novel bacterium of the phylum Verrucomicrobia, Oleiharenicola sp. KSB-15.</title>
        <authorList>
            <person name="Chung J.-H."/>
            <person name="Ahn J.-H."/>
            <person name="Yoon Y."/>
            <person name="Kim D.-Y."/>
            <person name="An S.-H."/>
            <person name="Park I."/>
            <person name="Yeon J."/>
        </authorList>
    </citation>
    <scope>NUCLEOTIDE SEQUENCE</scope>
    <source>
        <strain evidence="2">KSB-15</strain>
    </source>
</reference>
<keyword evidence="1" id="KW-0732">Signal</keyword>
<evidence type="ECO:0000256" key="1">
    <source>
        <dbReference type="SAM" id="SignalP"/>
    </source>
</evidence>
<dbReference type="Proteomes" id="UP000825051">
    <property type="component" value="Chromosome"/>
</dbReference>
<proteinExistence type="predicted"/>
<protein>
    <submittedName>
        <fullName evidence="2">Uncharacterized protein</fullName>
    </submittedName>
</protein>
<dbReference type="EMBL" id="CP080507">
    <property type="protein sequence ID" value="QYM79103.1"/>
    <property type="molecule type" value="Genomic_DNA"/>
</dbReference>
<gene>
    <name evidence="2" type="ORF">K0B96_00370</name>
</gene>
<evidence type="ECO:0000313" key="3">
    <source>
        <dbReference type="Proteomes" id="UP000825051"/>
    </source>
</evidence>
<keyword evidence="3" id="KW-1185">Reference proteome</keyword>
<sequence>MGSKLFLWVRSGRGVAALALGATLAAASVSQATIHVFRPRADYEVSTTNIPIAYFATESQQISTAFLGPFTRGIRIEAQSGTVWVSPQQSVAIASTAKIPHYDPLTKRFAAGELVDGASFQNAGSDYLAYTSTSEFTIGESAYLGFSFIAAGPGRNFGWMAVERVANGVIVKAWAYQDQQETPIAAGAETDVAPAAEGGHLTNLSVRTGAGVDAQTLIVGYVVGGAGTTGGKSLLVRGVGPALGNFGVTGFVADPAITVYAGNTVEATNQDWAGDAQVTAAAARLGAFALDAQSKDAALLATSAAGAHTLHVTSGVYGVALAEIYDAATSYTATDARLINVSARAQAGSGNEALIAGFVIGGTTSRTLLIRAVGPGLAGFGVANTLVDPKLTLFAGNTTVAENDNWSEAANAATVAQTAVTVGAFALTDGSKDAAIQITLEPGVYTAHVTAASGGAGAALVEIYEVAVP</sequence>
<dbReference type="KEGG" id="ole:K0B96_00370"/>
<name>A0A8F9XJW7_9BACT</name>
<feature type="chain" id="PRO_5034472499" evidence="1">
    <location>
        <begin position="33"/>
        <end position="469"/>
    </location>
</feature>